<name>A0A1E3IFN3_9TREE</name>
<evidence type="ECO:0000313" key="3">
    <source>
        <dbReference type="Proteomes" id="UP000094819"/>
    </source>
</evidence>
<organism evidence="2 3">
    <name type="scientific">Cryptococcus wingfieldii CBS 7118</name>
    <dbReference type="NCBI Taxonomy" id="1295528"/>
    <lineage>
        <taxon>Eukaryota</taxon>
        <taxon>Fungi</taxon>
        <taxon>Dikarya</taxon>
        <taxon>Basidiomycota</taxon>
        <taxon>Agaricomycotina</taxon>
        <taxon>Tremellomycetes</taxon>
        <taxon>Tremellales</taxon>
        <taxon>Cryptococcaceae</taxon>
        <taxon>Cryptococcus</taxon>
    </lineage>
</organism>
<dbReference type="EMBL" id="AWGH01000028">
    <property type="protein sequence ID" value="ODN87379.1"/>
    <property type="molecule type" value="Genomic_DNA"/>
</dbReference>
<proteinExistence type="predicted"/>
<sequence>MSTTSNAYGDASNETVDTKTKEYKIHPFYRSGNVHFITTDDVIFSCDIDRLAEMSSFFRDLSEIPQPPGKKATTTQMSGQDLHDQLAQLSTEEQGDIATHTDGAVIFPECGSDVLEPWLNLILLAG</sequence>
<protein>
    <submittedName>
        <fullName evidence="2">Uncharacterized protein</fullName>
    </submittedName>
</protein>
<evidence type="ECO:0000256" key="1">
    <source>
        <dbReference type="SAM" id="MobiDB-lite"/>
    </source>
</evidence>
<gene>
    <name evidence="2" type="ORF">L198_07003</name>
</gene>
<evidence type="ECO:0000313" key="2">
    <source>
        <dbReference type="EMBL" id="ODN87379.1"/>
    </source>
</evidence>
<dbReference type="RefSeq" id="XP_019028939.1">
    <property type="nucleotide sequence ID" value="XM_019179021.1"/>
</dbReference>
<dbReference type="GeneID" id="30196214"/>
<feature type="region of interest" description="Disordered" evidence="1">
    <location>
        <begin position="62"/>
        <end position="82"/>
    </location>
</feature>
<keyword evidence="3" id="KW-1185">Reference proteome</keyword>
<dbReference type="OrthoDB" id="10303641at2759"/>
<comment type="caution">
    <text evidence="2">The sequence shown here is derived from an EMBL/GenBank/DDBJ whole genome shotgun (WGS) entry which is preliminary data.</text>
</comment>
<dbReference type="AlphaFoldDB" id="A0A1E3IFN3"/>
<reference evidence="2 3" key="1">
    <citation type="submission" date="2016-06" db="EMBL/GenBank/DDBJ databases">
        <title>Evolution of pathogenesis and genome organization in the Tremellales.</title>
        <authorList>
            <person name="Cuomo C."/>
            <person name="Litvintseva A."/>
            <person name="Heitman J."/>
            <person name="Chen Y."/>
            <person name="Sun S."/>
            <person name="Springer D."/>
            <person name="Dromer F."/>
            <person name="Young S."/>
            <person name="Zeng Q."/>
            <person name="Chapman S."/>
            <person name="Gujja S."/>
            <person name="Saif S."/>
            <person name="Birren B."/>
        </authorList>
    </citation>
    <scope>NUCLEOTIDE SEQUENCE [LARGE SCALE GENOMIC DNA]</scope>
    <source>
        <strain evidence="2 3">CBS 7118</strain>
    </source>
</reference>
<dbReference type="Proteomes" id="UP000094819">
    <property type="component" value="Unassembled WGS sequence"/>
</dbReference>
<accession>A0A1E3IFN3</accession>